<organism evidence="3 4">
    <name type="scientific">Bradymonas sediminis</name>
    <dbReference type="NCBI Taxonomy" id="1548548"/>
    <lineage>
        <taxon>Bacteria</taxon>
        <taxon>Deltaproteobacteria</taxon>
        <taxon>Bradymonadales</taxon>
        <taxon>Bradymonadaceae</taxon>
        <taxon>Bradymonas</taxon>
    </lineage>
</organism>
<gene>
    <name evidence="3" type="ORF">DN745_17825</name>
</gene>
<dbReference type="KEGG" id="bsed:DN745_17825"/>
<reference evidence="3 4" key="1">
    <citation type="submission" date="2018-06" db="EMBL/GenBank/DDBJ databases">
        <title>Lujinxingia sediminis gen. nov. sp. nov., a new facultative anaerobic member of the class Deltaproteobacteria, and proposal of Lujinxingaceae fam. nov.</title>
        <authorList>
            <person name="Guo L.-Y."/>
            <person name="Li C.-M."/>
            <person name="Wang S."/>
            <person name="Du Z.-J."/>
        </authorList>
    </citation>
    <scope>NUCLEOTIDE SEQUENCE [LARGE SCALE GENOMIC DNA]</scope>
    <source>
        <strain evidence="3 4">FA350</strain>
    </source>
</reference>
<dbReference type="AlphaFoldDB" id="A0A2Z4FQ20"/>
<keyword evidence="4" id="KW-1185">Reference proteome</keyword>
<evidence type="ECO:0000256" key="1">
    <source>
        <dbReference type="SAM" id="MobiDB-lite"/>
    </source>
</evidence>
<dbReference type="RefSeq" id="WP_111337036.1">
    <property type="nucleotide sequence ID" value="NZ_CP030032.1"/>
</dbReference>
<accession>A0A2Z4FQ20</accession>
<feature type="region of interest" description="Disordered" evidence="1">
    <location>
        <begin position="169"/>
        <end position="201"/>
    </location>
</feature>
<keyword evidence="2" id="KW-1133">Transmembrane helix</keyword>
<dbReference type="OrthoDB" id="5511896at2"/>
<evidence type="ECO:0000256" key="2">
    <source>
        <dbReference type="SAM" id="Phobius"/>
    </source>
</evidence>
<dbReference type="Proteomes" id="UP000249799">
    <property type="component" value="Chromosome"/>
</dbReference>
<dbReference type="EMBL" id="CP030032">
    <property type="protein sequence ID" value="AWV91089.1"/>
    <property type="molecule type" value="Genomic_DNA"/>
</dbReference>
<evidence type="ECO:0000313" key="4">
    <source>
        <dbReference type="Proteomes" id="UP000249799"/>
    </source>
</evidence>
<evidence type="ECO:0000313" key="3">
    <source>
        <dbReference type="EMBL" id="AWV91089.1"/>
    </source>
</evidence>
<protein>
    <submittedName>
        <fullName evidence="3">Uncharacterized protein</fullName>
    </submittedName>
</protein>
<feature type="transmembrane region" description="Helical" evidence="2">
    <location>
        <begin position="131"/>
        <end position="151"/>
    </location>
</feature>
<keyword evidence="2" id="KW-0812">Transmembrane</keyword>
<proteinExistence type="predicted"/>
<sequence length="201" mass="20574">MSRSINKLISGLGRRAAQQLGRTAGASVDTFQRNPAAGTLNHAYWAAKQTQQGRFMMGAMRTIASGPVLELSKMCGRAGVAGAVIDGALGGQQAYKFMRSGQIDGAQAAKHVAAESGCGFVTSASGTAGTIAVYMITGSMGPTAMVIGMGASMGSRMAYRKLVGETLPQPEKAAQAVPDTAAKTDSAEEDVIEDIGPKSGE</sequence>
<keyword evidence="2" id="KW-0472">Membrane</keyword>
<name>A0A2Z4FQ20_9DELT</name>